<evidence type="ECO:0000313" key="1">
    <source>
        <dbReference type="EMBL" id="KAF3596136.1"/>
    </source>
</evidence>
<dbReference type="SUPFAM" id="SSF52058">
    <property type="entry name" value="L domain-like"/>
    <property type="match status" value="1"/>
</dbReference>
<dbReference type="InterPro" id="IPR001611">
    <property type="entry name" value="Leu-rich_rpt"/>
</dbReference>
<dbReference type="Proteomes" id="UP000266723">
    <property type="component" value="Unassembled WGS sequence"/>
</dbReference>
<keyword evidence="2" id="KW-1185">Reference proteome</keyword>
<gene>
    <name evidence="1" type="ORF">DY000_02027244</name>
</gene>
<evidence type="ECO:0000313" key="2">
    <source>
        <dbReference type="Proteomes" id="UP000266723"/>
    </source>
</evidence>
<dbReference type="Gene3D" id="3.80.10.10">
    <property type="entry name" value="Ribonuclease Inhibitor"/>
    <property type="match status" value="1"/>
</dbReference>
<reference evidence="1 2" key="1">
    <citation type="journal article" date="2020" name="BMC Genomics">
        <title>Intraspecific diversification of the crop wild relative Brassica cretica Lam. using demographic model selection.</title>
        <authorList>
            <person name="Kioukis A."/>
            <person name="Michalopoulou V.A."/>
            <person name="Briers L."/>
            <person name="Pirintsos S."/>
            <person name="Studholme D.J."/>
            <person name="Pavlidis P."/>
            <person name="Sarris P.F."/>
        </authorList>
    </citation>
    <scope>NUCLEOTIDE SEQUENCE [LARGE SCALE GENOMIC DNA]</scope>
    <source>
        <strain evidence="2">cv. PFS-1207/04</strain>
    </source>
</reference>
<name>A0ABQ7EI36_BRACR</name>
<dbReference type="EMBL" id="QGKV02000299">
    <property type="protein sequence ID" value="KAF3596136.1"/>
    <property type="molecule type" value="Genomic_DNA"/>
</dbReference>
<proteinExistence type="predicted"/>
<dbReference type="PROSITE" id="PS51450">
    <property type="entry name" value="LRR"/>
    <property type="match status" value="1"/>
</dbReference>
<dbReference type="InterPro" id="IPR032675">
    <property type="entry name" value="LRR_dom_sf"/>
</dbReference>
<protein>
    <submittedName>
        <fullName evidence="1">Uncharacterized protein</fullName>
    </submittedName>
</protein>
<comment type="caution">
    <text evidence="1">The sequence shown here is derived from an EMBL/GenBank/DDBJ whole genome shotgun (WGS) entry which is preliminary data.</text>
</comment>
<sequence>MALDSSHYHYYKDEHSVALLRKVTSSTESLSRHLFPYSVMKNSCHNELHSIEGLEAMQLLSCLNDLSHNRIRSFSALDSLRQLKQLRVLDVSHNRIDIAGTGDEFCSFFRQEGVSSSEAEAIVKKLQTEGSCHDQLLGSSLVASSREAARYSARLC</sequence>
<accession>A0ABQ7EI36</accession>
<organism evidence="1 2">
    <name type="scientific">Brassica cretica</name>
    <name type="common">Mustard</name>
    <dbReference type="NCBI Taxonomy" id="69181"/>
    <lineage>
        <taxon>Eukaryota</taxon>
        <taxon>Viridiplantae</taxon>
        <taxon>Streptophyta</taxon>
        <taxon>Embryophyta</taxon>
        <taxon>Tracheophyta</taxon>
        <taxon>Spermatophyta</taxon>
        <taxon>Magnoliopsida</taxon>
        <taxon>eudicotyledons</taxon>
        <taxon>Gunneridae</taxon>
        <taxon>Pentapetalae</taxon>
        <taxon>rosids</taxon>
        <taxon>malvids</taxon>
        <taxon>Brassicales</taxon>
        <taxon>Brassicaceae</taxon>
        <taxon>Brassiceae</taxon>
        <taxon>Brassica</taxon>
    </lineage>
</organism>